<gene>
    <name evidence="5" type="ORF">MACK_002568</name>
</gene>
<protein>
    <recommendedName>
        <fullName evidence="4">G domain-containing protein</fullName>
    </recommendedName>
</protein>
<evidence type="ECO:0000259" key="4">
    <source>
        <dbReference type="Pfam" id="PF01926"/>
    </source>
</evidence>
<feature type="compositionally biased region" description="Low complexity" evidence="3">
    <location>
        <begin position="483"/>
        <end position="497"/>
    </location>
</feature>
<feature type="region of interest" description="Disordered" evidence="3">
    <location>
        <begin position="475"/>
        <end position="508"/>
    </location>
</feature>
<dbReference type="GO" id="GO:0003924">
    <property type="term" value="F:GTPase activity"/>
    <property type="evidence" value="ECO:0007669"/>
    <property type="project" value="TreeGrafter"/>
</dbReference>
<evidence type="ECO:0000313" key="6">
    <source>
        <dbReference type="Proteomes" id="UP000244811"/>
    </source>
</evidence>
<dbReference type="InterPro" id="IPR027417">
    <property type="entry name" value="P-loop_NTPase"/>
</dbReference>
<dbReference type="AlphaFoldDB" id="A0A976QV20"/>
<feature type="region of interest" description="Disordered" evidence="3">
    <location>
        <begin position="225"/>
        <end position="247"/>
    </location>
</feature>
<feature type="domain" description="G" evidence="4">
    <location>
        <begin position="428"/>
        <end position="536"/>
    </location>
</feature>
<dbReference type="Gene3D" id="3.40.50.300">
    <property type="entry name" value="P-loop containing nucleotide triphosphate hydrolases"/>
    <property type="match status" value="1"/>
</dbReference>
<keyword evidence="1" id="KW-0547">Nucleotide-binding</keyword>
<dbReference type="GO" id="GO:0032543">
    <property type="term" value="P:mitochondrial translation"/>
    <property type="evidence" value="ECO:0007669"/>
    <property type="project" value="TreeGrafter"/>
</dbReference>
<dbReference type="PANTHER" id="PTHR45782">
    <property type="entry name" value="MITOCHONDRIAL RIBOSOME-ASSOCIATED GTPASE 1"/>
    <property type="match status" value="1"/>
</dbReference>
<sequence length="762" mass="84485">MVRYISGYGQQRPQTSGIWSNRINKNCNNLNCNDAVKGVDEHNNGILDEYNGDFELQSESGYSTEGKDVENEVKDMMANADLSEKQTERKIKIPYVVEYPTDRVAEEQDMTKEDVARSIMTELGFFYPSSSYASFKYYGDVTRTFNTSGKGVDGNNLLGNNMDSNLSSGDLGESGRSVPDKVVVGTTASTVATAGNNESGVSSVNATSGSFGNFNSSSGSFGSKGLSAGSSGTGDGSSVTEEEEEPKSYLVKTTLVSKLDKKEEDTPASILDEQESPVVGQQRVRWFPNYVSRSLRKLHDYLKYSDLILDVRDGRVPFVPFNDYFFNIFESEFPMKPRITVFTHSDLVPRVGITDWLNYYRRINKIIMRKYNSNIGDPSQRRVENRTMFVDSRNGVKDIVYLKKHIYRMTRRVRERCIKRGMKPRGIRVIVVGMPNVGKSSLINRLLGRKAARTTGMPGTTRDINVYNERIGVRDSGGNAMKSSTRSMDTDTTSDGSTGDDNDITGDSNDFNINTISSTVRGFKRLVLIDTPGIITPVIDMAKPLLNLLTTSSSTNTSIGITNTKVLGKYSSRENNNANIISRGSNYNVADRQTMMLIYSGLNIIGESACEDDEVAIVVFKEILKMLTIRPKYIETSKIRKKYPLLATMIDRFIAGSNRDWLDVESEISYNLDRIATWLFGGNLNSCCSKMLNDFRRGKLGHVMLQAPPYIPNISVTTTSDGIGTGAGTTTTASTNTNSSKSNDIHRDAITLEYSMGAYEGW</sequence>
<evidence type="ECO:0000313" key="5">
    <source>
        <dbReference type="EMBL" id="UKK02475.2"/>
    </source>
</evidence>
<proteinExistence type="predicted"/>
<evidence type="ECO:0000256" key="2">
    <source>
        <dbReference type="ARBA" id="ARBA00023134"/>
    </source>
</evidence>
<dbReference type="GO" id="GO:0005525">
    <property type="term" value="F:GTP binding"/>
    <property type="evidence" value="ECO:0007669"/>
    <property type="project" value="UniProtKB-KW"/>
</dbReference>
<dbReference type="InterPro" id="IPR006073">
    <property type="entry name" value="GTP-bd"/>
</dbReference>
<dbReference type="PANTHER" id="PTHR45782:SF4">
    <property type="entry name" value="MITOCHONDRIAL RIBOSOME-ASSOCIATED GTPASE 1"/>
    <property type="match status" value="1"/>
</dbReference>
<dbReference type="SUPFAM" id="SSF52540">
    <property type="entry name" value="P-loop containing nucleoside triphosphate hydrolases"/>
    <property type="match status" value="1"/>
</dbReference>
<name>A0A976QV20_THEOR</name>
<evidence type="ECO:0000256" key="1">
    <source>
        <dbReference type="ARBA" id="ARBA00022741"/>
    </source>
</evidence>
<accession>A0A976QV20</accession>
<dbReference type="EMBL" id="CP056072">
    <property type="protein sequence ID" value="UKK02475.2"/>
    <property type="molecule type" value="Genomic_DNA"/>
</dbReference>
<evidence type="ECO:0000256" key="3">
    <source>
        <dbReference type="SAM" id="MobiDB-lite"/>
    </source>
</evidence>
<dbReference type="Pfam" id="PF01926">
    <property type="entry name" value="MMR_HSR1"/>
    <property type="match status" value="1"/>
</dbReference>
<dbReference type="CDD" id="cd01856">
    <property type="entry name" value="YlqF"/>
    <property type="match status" value="1"/>
</dbReference>
<dbReference type="GO" id="GO:0005739">
    <property type="term" value="C:mitochondrion"/>
    <property type="evidence" value="ECO:0007669"/>
    <property type="project" value="TreeGrafter"/>
</dbReference>
<keyword evidence="2" id="KW-0342">GTP-binding</keyword>
<reference evidence="5" key="1">
    <citation type="submission" date="2022-07" db="EMBL/GenBank/DDBJ databases">
        <title>Evaluation of T. orientalis genome assembly methods using nanopore sequencing and analysis of variation between genomes.</title>
        <authorList>
            <person name="Yam J."/>
            <person name="Micallef M.L."/>
            <person name="Liu M."/>
            <person name="Djordjevic S.P."/>
            <person name="Bogema D.R."/>
            <person name="Jenkins C."/>
        </authorList>
    </citation>
    <scope>NUCLEOTIDE SEQUENCE</scope>
    <source>
        <strain evidence="5">Goon Nure</strain>
    </source>
</reference>
<organism evidence="5 6">
    <name type="scientific">Theileria orientalis</name>
    <dbReference type="NCBI Taxonomy" id="68886"/>
    <lineage>
        <taxon>Eukaryota</taxon>
        <taxon>Sar</taxon>
        <taxon>Alveolata</taxon>
        <taxon>Apicomplexa</taxon>
        <taxon>Aconoidasida</taxon>
        <taxon>Piroplasmida</taxon>
        <taxon>Theileriidae</taxon>
        <taxon>Theileria</taxon>
    </lineage>
</organism>
<dbReference type="Proteomes" id="UP000244811">
    <property type="component" value="Chromosome 4"/>
</dbReference>